<evidence type="ECO:0000256" key="1">
    <source>
        <dbReference type="SAM" id="Phobius"/>
    </source>
</evidence>
<feature type="transmembrane region" description="Helical" evidence="1">
    <location>
        <begin position="76"/>
        <end position="101"/>
    </location>
</feature>
<dbReference type="EMBL" id="AVPJ01000012">
    <property type="protein sequence ID" value="KGN31364.1"/>
    <property type="molecule type" value="Genomic_DNA"/>
</dbReference>
<reference evidence="2 3" key="1">
    <citation type="submission" date="2013-08" db="EMBL/GenBank/DDBJ databases">
        <title>The genome sequence of Knoellia sinensis.</title>
        <authorList>
            <person name="Zhu W."/>
            <person name="Wang G."/>
        </authorList>
    </citation>
    <scope>NUCLEOTIDE SEQUENCE [LARGE SCALE GENOMIC DNA]</scope>
    <source>
        <strain evidence="2 3">KCTC 19936</strain>
    </source>
</reference>
<dbReference type="STRING" id="1385520.N802_04540"/>
<name>A0A0A0J3T4_9MICO</name>
<dbReference type="Proteomes" id="UP000030002">
    <property type="component" value="Unassembled WGS sequence"/>
</dbReference>
<feature type="transmembrane region" description="Helical" evidence="1">
    <location>
        <begin position="45"/>
        <end position="64"/>
    </location>
</feature>
<keyword evidence="1" id="KW-0812">Transmembrane</keyword>
<proteinExistence type="predicted"/>
<evidence type="ECO:0000313" key="2">
    <source>
        <dbReference type="EMBL" id="KGN31364.1"/>
    </source>
</evidence>
<feature type="transmembrane region" description="Helical" evidence="1">
    <location>
        <begin position="113"/>
        <end position="133"/>
    </location>
</feature>
<feature type="transmembrane region" description="Helical" evidence="1">
    <location>
        <begin position="145"/>
        <end position="164"/>
    </location>
</feature>
<gene>
    <name evidence="2" type="ORF">N802_04540</name>
</gene>
<keyword evidence="1" id="KW-0472">Membrane</keyword>
<dbReference type="OrthoDB" id="5150167at2"/>
<dbReference type="RefSeq" id="WP_035917665.1">
    <property type="nucleotide sequence ID" value="NZ_AVPJ01000012.1"/>
</dbReference>
<dbReference type="AlphaFoldDB" id="A0A0A0J3T4"/>
<accession>A0A0A0J3T4</accession>
<keyword evidence="3" id="KW-1185">Reference proteome</keyword>
<organism evidence="2 3">
    <name type="scientific">Knoellia sinensis KCTC 19936</name>
    <dbReference type="NCBI Taxonomy" id="1385520"/>
    <lineage>
        <taxon>Bacteria</taxon>
        <taxon>Bacillati</taxon>
        <taxon>Actinomycetota</taxon>
        <taxon>Actinomycetes</taxon>
        <taxon>Micrococcales</taxon>
        <taxon>Intrasporangiaceae</taxon>
        <taxon>Knoellia</taxon>
    </lineage>
</organism>
<comment type="caution">
    <text evidence="2">The sequence shown here is derived from an EMBL/GenBank/DDBJ whole genome shotgun (WGS) entry which is preliminary data.</text>
</comment>
<evidence type="ECO:0000313" key="3">
    <source>
        <dbReference type="Proteomes" id="UP000030002"/>
    </source>
</evidence>
<keyword evidence="1" id="KW-1133">Transmembrane helix</keyword>
<dbReference type="eggNOG" id="ENOG5033JSX">
    <property type="taxonomic scope" value="Bacteria"/>
</dbReference>
<sequence>MQLGTHHRYALAGAVVLSALALYDAATWGLTGHSSVFVDTGPRWAQILAGVVHVVAYTGALAVLHAERRRIHTNRAAAVFGWLLFVAFIPLAVGYLLIAIPAVTEVVQSRGEVVFGLAFGLQFLAAIGLGLSLVKHPETRIGSRILLGIVPTIGLTAALAAWTSNWAHPAYVEAVTLMGIALLATRTPTHRPDTDSARRALVETL</sequence>
<protein>
    <submittedName>
        <fullName evidence="2">Uncharacterized protein</fullName>
    </submittedName>
</protein>